<comment type="caution">
    <text evidence="2">The sequence shown here is derived from an EMBL/GenBank/DDBJ whole genome shotgun (WGS) entry which is preliminary data.</text>
</comment>
<keyword evidence="3" id="KW-1185">Reference proteome</keyword>
<gene>
    <name evidence="2" type="ORF">KUF71_009244</name>
</gene>
<dbReference type="PANTHER" id="PTHR46579:SF1">
    <property type="entry name" value="F5_8 TYPE C DOMAIN-CONTAINING PROTEIN"/>
    <property type="match status" value="1"/>
</dbReference>
<reference evidence="2" key="1">
    <citation type="submission" date="2021-07" db="EMBL/GenBank/DDBJ databases">
        <authorList>
            <person name="Catto M.A."/>
            <person name="Jacobson A."/>
            <person name="Kennedy G."/>
            <person name="Labadie P."/>
            <person name="Hunt B.G."/>
            <person name="Srinivasan R."/>
        </authorList>
    </citation>
    <scope>NUCLEOTIDE SEQUENCE</scope>
    <source>
        <strain evidence="2">PL_HMW_Pooled</strain>
        <tissue evidence="2">Head</tissue>
    </source>
</reference>
<protein>
    <submittedName>
        <fullName evidence="2">B3 domain-containing transcription repressor VAL2</fullName>
    </submittedName>
</protein>
<dbReference type="Proteomes" id="UP001219518">
    <property type="component" value="Unassembled WGS sequence"/>
</dbReference>
<dbReference type="EMBL" id="JAHWGI010000985">
    <property type="protein sequence ID" value="KAK3919957.1"/>
    <property type="molecule type" value="Genomic_DNA"/>
</dbReference>
<name>A0AAE1LJ49_9NEOP</name>
<dbReference type="PANTHER" id="PTHR46579">
    <property type="entry name" value="F5/8 TYPE C DOMAIN-CONTAINING PROTEIN-RELATED"/>
    <property type="match status" value="1"/>
</dbReference>
<evidence type="ECO:0000313" key="2">
    <source>
        <dbReference type="EMBL" id="KAK3919957.1"/>
    </source>
</evidence>
<evidence type="ECO:0000313" key="3">
    <source>
        <dbReference type="Proteomes" id="UP001219518"/>
    </source>
</evidence>
<sequence length="384" mass="42862">MKEEYLNNLMLLVEGIALCHKSSISQQDIVTASLLLHEFVRDFQNLYGLRHMSHNIHMLLHFPRMVKLHGPLQLISCYQFEDMNGRLTKLVHGTRHAGLQIHNHLSIVTRLPLMVDSLHESEVKDYCQQLKIKSVRLLVTVKIAEKVLCVGRYAVIDDNAWIFDVLISNGKLLEPNYEAVKVFHRLKKDKILYVANSYGKNKRESSFIKYLNHDFVHFGNIEVFVKVKSCFCTISCECPFEYLALVRPINVTVAFQSDTVSVHHILSCESYADTVHAVDIKNKIKPYTGVPVDVDAPPAPARCHGAPGRVCCAPPPLPAPGRTTSARTDDPQTGDSDFEVPEAETESVLMAKAALSLDRGKLSSRSAFRTVGAVLAASDSQKSG</sequence>
<feature type="compositionally biased region" description="Acidic residues" evidence="1">
    <location>
        <begin position="336"/>
        <end position="345"/>
    </location>
</feature>
<reference evidence="2" key="2">
    <citation type="journal article" date="2023" name="BMC Genomics">
        <title>Pest status, molecular evolution, and epigenetic factors derived from the genome assembly of Frankliniella fusca, a thysanopteran phytovirus vector.</title>
        <authorList>
            <person name="Catto M.A."/>
            <person name="Labadie P.E."/>
            <person name="Jacobson A.L."/>
            <person name="Kennedy G.G."/>
            <person name="Srinivasan R."/>
            <person name="Hunt B.G."/>
        </authorList>
    </citation>
    <scope>NUCLEOTIDE SEQUENCE</scope>
    <source>
        <strain evidence="2">PL_HMW_Pooled</strain>
    </source>
</reference>
<organism evidence="2 3">
    <name type="scientific">Frankliniella fusca</name>
    <dbReference type="NCBI Taxonomy" id="407009"/>
    <lineage>
        <taxon>Eukaryota</taxon>
        <taxon>Metazoa</taxon>
        <taxon>Ecdysozoa</taxon>
        <taxon>Arthropoda</taxon>
        <taxon>Hexapoda</taxon>
        <taxon>Insecta</taxon>
        <taxon>Pterygota</taxon>
        <taxon>Neoptera</taxon>
        <taxon>Paraneoptera</taxon>
        <taxon>Thysanoptera</taxon>
        <taxon>Terebrantia</taxon>
        <taxon>Thripoidea</taxon>
        <taxon>Thripidae</taxon>
        <taxon>Frankliniella</taxon>
    </lineage>
</organism>
<feature type="region of interest" description="Disordered" evidence="1">
    <location>
        <begin position="314"/>
        <end position="345"/>
    </location>
</feature>
<accession>A0AAE1LJ49</accession>
<dbReference type="AlphaFoldDB" id="A0AAE1LJ49"/>
<evidence type="ECO:0000256" key="1">
    <source>
        <dbReference type="SAM" id="MobiDB-lite"/>
    </source>
</evidence>
<feature type="compositionally biased region" description="Polar residues" evidence="1">
    <location>
        <begin position="322"/>
        <end position="335"/>
    </location>
</feature>
<proteinExistence type="predicted"/>